<reference evidence="2 3" key="1">
    <citation type="submission" date="2019-12" db="EMBL/GenBank/DDBJ databases">
        <title>Devosia maris sp. nov., isolated from the deep seawater.</title>
        <authorList>
            <person name="Liu Y."/>
        </authorList>
    </citation>
    <scope>NUCLEOTIDE SEQUENCE [LARGE SCALE GENOMIC DNA]</scope>
    <source>
        <strain evidence="2 3">L53-10-65</strain>
    </source>
</reference>
<evidence type="ECO:0000313" key="3">
    <source>
        <dbReference type="Proteomes" id="UP000438106"/>
    </source>
</evidence>
<dbReference type="GO" id="GO:0003677">
    <property type="term" value="F:DNA binding"/>
    <property type="evidence" value="ECO:0007669"/>
    <property type="project" value="InterPro"/>
</dbReference>
<name>A0A7X3FQG3_9HYPH</name>
<dbReference type="InterPro" id="IPR010982">
    <property type="entry name" value="Lambda_DNA-bd_dom_sf"/>
</dbReference>
<protein>
    <submittedName>
        <fullName evidence="2">Helix-turn-helix domain-containing protein</fullName>
    </submittedName>
</protein>
<evidence type="ECO:0000313" key="2">
    <source>
        <dbReference type="EMBL" id="MVS98876.1"/>
    </source>
</evidence>
<gene>
    <name evidence="2" type="ORF">GO014_07565</name>
</gene>
<comment type="caution">
    <text evidence="2">The sequence shown here is derived from an EMBL/GenBank/DDBJ whole genome shotgun (WGS) entry which is preliminary data.</text>
</comment>
<accession>A0A7X3FQG3</accession>
<dbReference type="InterPro" id="IPR001387">
    <property type="entry name" value="Cro/C1-type_HTH"/>
</dbReference>
<dbReference type="Proteomes" id="UP000438106">
    <property type="component" value="Unassembled WGS sequence"/>
</dbReference>
<sequence length="102" mass="11665">MTMTFGTFVSKKRKELGISQKDLAGMILREEDGQPISPQYLNDIEKDRRQPTSDHMVEQIAKVLKADKDYLYFLAGVLPADIRSQAMTPEAVVERFKAFRKS</sequence>
<feature type="domain" description="HTH cro/C1-type" evidence="1">
    <location>
        <begin position="9"/>
        <end position="71"/>
    </location>
</feature>
<proteinExistence type="predicted"/>
<evidence type="ECO:0000259" key="1">
    <source>
        <dbReference type="PROSITE" id="PS50943"/>
    </source>
</evidence>
<dbReference type="CDD" id="cd00093">
    <property type="entry name" value="HTH_XRE"/>
    <property type="match status" value="1"/>
</dbReference>
<dbReference type="Gene3D" id="1.10.260.40">
    <property type="entry name" value="lambda repressor-like DNA-binding domains"/>
    <property type="match status" value="1"/>
</dbReference>
<dbReference type="Pfam" id="PF01381">
    <property type="entry name" value="HTH_3"/>
    <property type="match status" value="1"/>
</dbReference>
<dbReference type="EMBL" id="WQRF01000001">
    <property type="protein sequence ID" value="MVS98876.1"/>
    <property type="molecule type" value="Genomic_DNA"/>
</dbReference>
<organism evidence="2 3">
    <name type="scientific">Devosia marina</name>
    <dbReference type="NCBI Taxonomy" id="2683198"/>
    <lineage>
        <taxon>Bacteria</taxon>
        <taxon>Pseudomonadati</taxon>
        <taxon>Pseudomonadota</taxon>
        <taxon>Alphaproteobacteria</taxon>
        <taxon>Hyphomicrobiales</taxon>
        <taxon>Devosiaceae</taxon>
        <taxon>Devosia</taxon>
    </lineage>
</organism>
<dbReference type="AlphaFoldDB" id="A0A7X3FQG3"/>
<dbReference type="SUPFAM" id="SSF47413">
    <property type="entry name" value="lambda repressor-like DNA-binding domains"/>
    <property type="match status" value="1"/>
</dbReference>
<dbReference type="SMART" id="SM00530">
    <property type="entry name" value="HTH_XRE"/>
    <property type="match status" value="1"/>
</dbReference>
<keyword evidence="3" id="KW-1185">Reference proteome</keyword>
<dbReference type="PROSITE" id="PS50943">
    <property type="entry name" value="HTH_CROC1"/>
    <property type="match status" value="1"/>
</dbReference>